<protein>
    <recommendedName>
        <fullName evidence="4">F-box domain-containing protein</fullName>
    </recommendedName>
</protein>
<comment type="caution">
    <text evidence="2">The sequence shown here is derived from an EMBL/GenBank/DDBJ whole genome shotgun (WGS) entry which is preliminary data.</text>
</comment>
<evidence type="ECO:0000313" key="3">
    <source>
        <dbReference type="Proteomes" id="UP001212997"/>
    </source>
</evidence>
<dbReference type="AlphaFoldDB" id="A0AAD5V6P1"/>
<feature type="compositionally biased region" description="Acidic residues" evidence="1">
    <location>
        <begin position="536"/>
        <end position="549"/>
    </location>
</feature>
<proteinExistence type="predicted"/>
<keyword evidence="3" id="KW-1185">Reference proteome</keyword>
<reference evidence="2" key="1">
    <citation type="submission" date="2022-07" db="EMBL/GenBank/DDBJ databases">
        <title>Genome Sequence of Physisporinus lineatus.</title>
        <authorList>
            <person name="Buettner E."/>
        </authorList>
    </citation>
    <scope>NUCLEOTIDE SEQUENCE</scope>
    <source>
        <strain evidence="2">VT162</strain>
    </source>
</reference>
<dbReference type="EMBL" id="JANAWD010000134">
    <property type="protein sequence ID" value="KAJ3486034.1"/>
    <property type="molecule type" value="Genomic_DNA"/>
</dbReference>
<accession>A0AAD5V6P1</accession>
<evidence type="ECO:0000313" key="2">
    <source>
        <dbReference type="EMBL" id="KAJ3486034.1"/>
    </source>
</evidence>
<gene>
    <name evidence="2" type="ORF">NLI96_g4528</name>
</gene>
<dbReference type="Proteomes" id="UP001212997">
    <property type="component" value="Unassembled WGS sequence"/>
</dbReference>
<name>A0AAD5V6P1_9APHY</name>
<sequence>MRTIALGSRDVAPLPRHLANVDADAQTGERTDQRTLRSKTERNSFQAILRVPPQILSQISLEYVKAIRAGSRYKPRTNPWIKIAHICHHWREVALRTPSLWASFDMSSLQLVQELLSRSKATPISVKAVYAANDQRVVLGKIIDAASRIQDLDLQITTPRALEDLRPSFPCEALMLRTFSLRFTASGNEYLRTPLIFDICELPSLTSLTLRRIVFHWTSNLFAPSLTQLVVETSITKHEELLIALVKMPKLCRLELNLRARVEPPPQDQKVPLANLKRLRLTTSVRTCTYLLSQLQYPPTAYVSLSIGSIASLDLLEELASVVDTKFRESPTPILSASMWHHSAPNPETYLGLWTETIQPETLFYPMPAVAPNIPALFQIRMQTSLRAEESLLSCIGDFAPEAHTIVYCVPSWEETVPKKASWTAASQALQEAELLALDCGSHGIIPFVEALLDNDSPIECYSAFPNLKTLHISAKFPLDTLQDFLAALKRRRDAGLGLQRLELSFCDNIEQEDILQLREFVDVVDWDGNIHFDPSDEEEEEEDDRYEDDRDMYDEICLDDFEDTLAFYNSGYL</sequence>
<organism evidence="2 3">
    <name type="scientific">Meripilus lineatus</name>
    <dbReference type="NCBI Taxonomy" id="2056292"/>
    <lineage>
        <taxon>Eukaryota</taxon>
        <taxon>Fungi</taxon>
        <taxon>Dikarya</taxon>
        <taxon>Basidiomycota</taxon>
        <taxon>Agaricomycotina</taxon>
        <taxon>Agaricomycetes</taxon>
        <taxon>Polyporales</taxon>
        <taxon>Meripilaceae</taxon>
        <taxon>Meripilus</taxon>
    </lineage>
</organism>
<dbReference type="SUPFAM" id="SSF52047">
    <property type="entry name" value="RNI-like"/>
    <property type="match status" value="1"/>
</dbReference>
<evidence type="ECO:0008006" key="4">
    <source>
        <dbReference type="Google" id="ProtNLM"/>
    </source>
</evidence>
<evidence type="ECO:0000256" key="1">
    <source>
        <dbReference type="SAM" id="MobiDB-lite"/>
    </source>
</evidence>
<feature type="region of interest" description="Disordered" evidence="1">
    <location>
        <begin position="530"/>
        <end position="549"/>
    </location>
</feature>